<evidence type="ECO:0000313" key="3">
    <source>
        <dbReference type="Proteomes" id="UP000238217"/>
    </source>
</evidence>
<dbReference type="RefSeq" id="WP_106121447.1">
    <property type="nucleotide sequence ID" value="NZ_PVTY01000001.1"/>
</dbReference>
<accession>A0A2T0YSE9</accession>
<dbReference type="InterPro" id="IPR021414">
    <property type="entry name" value="DUF3054"/>
</dbReference>
<keyword evidence="3" id="KW-1185">Reference proteome</keyword>
<keyword evidence="1" id="KW-1133">Transmembrane helix</keyword>
<dbReference type="Pfam" id="PF11255">
    <property type="entry name" value="DUF3054"/>
    <property type="match status" value="1"/>
</dbReference>
<dbReference type="EMBL" id="PVTY01000001">
    <property type="protein sequence ID" value="PRZ18709.1"/>
    <property type="molecule type" value="Genomic_DNA"/>
</dbReference>
<sequence length="140" mass="14822">MRSSPSQHVASSRRGPAALPWLLLALDGLLVVGFAALGNRSHESGLALADVSGTAAPFLLGLLISSLAVRFWRHPSRLWPDAVLVILGTVALGMTARVFSGSGGAEWSFVLVALGVLSILLIGRRMLSGWLLRLRSTQRG</sequence>
<comment type="caution">
    <text evidence="2">The sequence shown here is derived from an EMBL/GenBank/DDBJ whole genome shotgun (WGS) entry which is preliminary data.</text>
</comment>
<evidence type="ECO:0008006" key="4">
    <source>
        <dbReference type="Google" id="ProtNLM"/>
    </source>
</evidence>
<name>A0A2T0YSE9_9MICC</name>
<protein>
    <recommendedName>
        <fullName evidence="4">DUF3054 family protein</fullName>
    </recommendedName>
</protein>
<reference evidence="2 3" key="1">
    <citation type="submission" date="2018-03" db="EMBL/GenBank/DDBJ databases">
        <title>Comparative analysis of microorganisms from saline springs in Andes Mountain Range, Colombia.</title>
        <authorList>
            <person name="Rubin E."/>
        </authorList>
    </citation>
    <scope>NUCLEOTIDE SEQUENCE [LARGE SCALE GENOMIC DNA]</scope>
    <source>
        <strain evidence="2 3">CG 35</strain>
    </source>
</reference>
<gene>
    <name evidence="2" type="ORF">BCL67_10115</name>
</gene>
<evidence type="ECO:0000313" key="2">
    <source>
        <dbReference type="EMBL" id="PRZ18709.1"/>
    </source>
</evidence>
<keyword evidence="1" id="KW-0472">Membrane</keyword>
<keyword evidence="1" id="KW-0812">Transmembrane</keyword>
<organism evidence="2 3">
    <name type="scientific">Nesterenkonia sandarakina</name>
    <dbReference type="NCBI Taxonomy" id="272918"/>
    <lineage>
        <taxon>Bacteria</taxon>
        <taxon>Bacillati</taxon>
        <taxon>Actinomycetota</taxon>
        <taxon>Actinomycetes</taxon>
        <taxon>Micrococcales</taxon>
        <taxon>Micrococcaceae</taxon>
        <taxon>Nesterenkonia</taxon>
    </lineage>
</organism>
<proteinExistence type="predicted"/>
<feature type="transmembrane region" description="Helical" evidence="1">
    <location>
        <begin position="78"/>
        <end position="99"/>
    </location>
</feature>
<dbReference type="Proteomes" id="UP000238217">
    <property type="component" value="Unassembled WGS sequence"/>
</dbReference>
<evidence type="ECO:0000256" key="1">
    <source>
        <dbReference type="SAM" id="Phobius"/>
    </source>
</evidence>
<dbReference type="AlphaFoldDB" id="A0A2T0YSE9"/>
<dbReference type="OrthoDB" id="3698172at2"/>
<feature type="transmembrane region" description="Helical" evidence="1">
    <location>
        <begin position="21"/>
        <end position="39"/>
    </location>
</feature>
<feature type="transmembrane region" description="Helical" evidence="1">
    <location>
        <begin position="105"/>
        <end position="123"/>
    </location>
</feature>
<feature type="transmembrane region" description="Helical" evidence="1">
    <location>
        <begin position="51"/>
        <end position="71"/>
    </location>
</feature>